<feature type="domain" description="STAS" evidence="1">
    <location>
        <begin position="41"/>
        <end position="128"/>
    </location>
</feature>
<dbReference type="InterPro" id="IPR002645">
    <property type="entry name" value="STAS_dom"/>
</dbReference>
<dbReference type="Proteomes" id="UP000294901">
    <property type="component" value="Unassembled WGS sequence"/>
</dbReference>
<reference evidence="2 3" key="1">
    <citation type="submission" date="2019-03" db="EMBL/GenBank/DDBJ databases">
        <title>Sequencing the genomes of 1000 actinobacteria strains.</title>
        <authorList>
            <person name="Klenk H.-P."/>
        </authorList>
    </citation>
    <scope>NUCLEOTIDE SEQUENCE [LARGE SCALE GENOMIC DNA]</scope>
    <source>
        <strain evidence="2 3">DSM 43805</strain>
    </source>
</reference>
<dbReference type="GO" id="GO:0043856">
    <property type="term" value="F:anti-sigma factor antagonist activity"/>
    <property type="evidence" value="ECO:0007669"/>
    <property type="project" value="TreeGrafter"/>
</dbReference>
<dbReference type="Pfam" id="PF13466">
    <property type="entry name" value="STAS_2"/>
    <property type="match status" value="1"/>
</dbReference>
<keyword evidence="3" id="KW-1185">Reference proteome</keyword>
<evidence type="ECO:0000313" key="2">
    <source>
        <dbReference type="EMBL" id="TDO36629.1"/>
    </source>
</evidence>
<evidence type="ECO:0000313" key="3">
    <source>
        <dbReference type="Proteomes" id="UP000294901"/>
    </source>
</evidence>
<dbReference type="Gene3D" id="3.30.750.24">
    <property type="entry name" value="STAS domain"/>
    <property type="match status" value="1"/>
</dbReference>
<accession>A0A4R6JKM3</accession>
<sequence>MHTNEHITAREPGRHRATCVRLPPGRPLLATSAVGGTSGRVLRLQGEIDLATHDILDSAIAELVSAAGDIRIDMSEVDFIDVGGLRILNVAARSIRDADRAVTVVGLDPMTRRVLRLLSWTDLLASAS</sequence>
<comment type="caution">
    <text evidence="2">The sequence shown here is derived from an EMBL/GenBank/DDBJ whole genome shotgun (WGS) entry which is preliminary data.</text>
</comment>
<name>A0A4R6JKM3_9ACTN</name>
<evidence type="ECO:0000259" key="1">
    <source>
        <dbReference type="PROSITE" id="PS50801"/>
    </source>
</evidence>
<dbReference type="PANTHER" id="PTHR33495">
    <property type="entry name" value="ANTI-SIGMA FACTOR ANTAGONIST TM_1081-RELATED-RELATED"/>
    <property type="match status" value="1"/>
</dbReference>
<organism evidence="2 3">
    <name type="scientific">Paractinoplanes brasiliensis</name>
    <dbReference type="NCBI Taxonomy" id="52695"/>
    <lineage>
        <taxon>Bacteria</taxon>
        <taxon>Bacillati</taxon>
        <taxon>Actinomycetota</taxon>
        <taxon>Actinomycetes</taxon>
        <taxon>Micromonosporales</taxon>
        <taxon>Micromonosporaceae</taxon>
        <taxon>Paractinoplanes</taxon>
    </lineage>
</organism>
<proteinExistence type="predicted"/>
<dbReference type="InterPro" id="IPR058548">
    <property type="entry name" value="MlaB-like_STAS"/>
</dbReference>
<dbReference type="EMBL" id="SNWR01000001">
    <property type="protein sequence ID" value="TDO36629.1"/>
    <property type="molecule type" value="Genomic_DNA"/>
</dbReference>
<dbReference type="SUPFAM" id="SSF52091">
    <property type="entry name" value="SpoIIaa-like"/>
    <property type="match status" value="1"/>
</dbReference>
<dbReference type="AlphaFoldDB" id="A0A4R6JKM3"/>
<dbReference type="PROSITE" id="PS50801">
    <property type="entry name" value="STAS"/>
    <property type="match status" value="1"/>
</dbReference>
<dbReference type="CDD" id="cd07043">
    <property type="entry name" value="STAS_anti-anti-sigma_factors"/>
    <property type="match status" value="1"/>
</dbReference>
<dbReference type="PANTHER" id="PTHR33495:SF2">
    <property type="entry name" value="ANTI-SIGMA FACTOR ANTAGONIST TM_1081-RELATED"/>
    <property type="match status" value="1"/>
</dbReference>
<protein>
    <submittedName>
        <fullName evidence="2">Anti-anti-sigma factor</fullName>
    </submittedName>
</protein>
<gene>
    <name evidence="2" type="ORF">C8E87_0209</name>
</gene>
<dbReference type="InterPro" id="IPR036513">
    <property type="entry name" value="STAS_dom_sf"/>
</dbReference>